<sequence length="231" mass="25866">MSSSPVKLFSYRICPFCSRVKSLLRHRGLPFRVVEVNPLTKAELAWSTEYKKVPVAKFADGLVVPDSARIVEEALRRSPESEAFSSPDALRWEQWAVDKLAVHMYPNVTRSFSESRRTLEYAYSDFGFLQGVLIQNVGALGMSLAHGKIKRKYGIEDERKSLHALLDQWLDEIGPEGFRGGGHPDLGDVTVHGVLSSVAGLPLHDEITAWGDGRLGRWLNDVEARFCPTEQ</sequence>
<evidence type="ECO:0000259" key="1">
    <source>
        <dbReference type="PROSITE" id="PS50404"/>
    </source>
</evidence>
<dbReference type="PROSITE" id="PS50404">
    <property type="entry name" value="GST_NTER"/>
    <property type="match status" value="1"/>
</dbReference>
<proteinExistence type="predicted"/>
<dbReference type="PANTHER" id="PTHR12782:SF5">
    <property type="entry name" value="PROSTAGLANDIN E SYNTHASE 2"/>
    <property type="match status" value="1"/>
</dbReference>
<gene>
    <name evidence="2" type="ORF">RMAR1173_LOCUS10067</name>
</gene>
<dbReference type="GO" id="GO:0005739">
    <property type="term" value="C:mitochondrion"/>
    <property type="evidence" value="ECO:0007669"/>
    <property type="project" value="TreeGrafter"/>
</dbReference>
<dbReference type="EMBL" id="HBHJ01015224">
    <property type="protein sequence ID" value="CAD9686472.1"/>
    <property type="molecule type" value="Transcribed_RNA"/>
</dbReference>
<dbReference type="InterPro" id="IPR004045">
    <property type="entry name" value="Glutathione_S-Trfase_N"/>
</dbReference>
<reference evidence="2" key="1">
    <citation type="submission" date="2021-01" db="EMBL/GenBank/DDBJ databases">
        <authorList>
            <person name="Corre E."/>
            <person name="Pelletier E."/>
            <person name="Niang G."/>
            <person name="Scheremetjew M."/>
            <person name="Finn R."/>
            <person name="Kale V."/>
            <person name="Holt S."/>
            <person name="Cochrane G."/>
            <person name="Meng A."/>
            <person name="Brown T."/>
            <person name="Cohen L."/>
        </authorList>
    </citation>
    <scope>NUCLEOTIDE SEQUENCE</scope>
    <source>
        <strain evidence="2">CCMP1243</strain>
    </source>
</reference>
<dbReference type="PROSITE" id="PS00195">
    <property type="entry name" value="GLUTAREDOXIN_1"/>
    <property type="match status" value="1"/>
</dbReference>
<name>A0A7S2S1S0_9STRA</name>
<dbReference type="PROSITE" id="PS51354">
    <property type="entry name" value="GLUTAREDOXIN_2"/>
    <property type="match status" value="1"/>
</dbReference>
<protein>
    <recommendedName>
        <fullName evidence="1">GST N-terminal domain-containing protein</fullName>
    </recommendedName>
</protein>
<dbReference type="Gene3D" id="3.40.30.10">
    <property type="entry name" value="Glutaredoxin"/>
    <property type="match status" value="1"/>
</dbReference>
<evidence type="ECO:0000313" key="2">
    <source>
        <dbReference type="EMBL" id="CAD9686472.1"/>
    </source>
</evidence>
<dbReference type="InterPro" id="IPR036249">
    <property type="entry name" value="Thioredoxin-like_sf"/>
</dbReference>
<accession>A0A7S2S1S0</accession>
<dbReference type="Pfam" id="PF13417">
    <property type="entry name" value="GST_N_3"/>
    <property type="match status" value="1"/>
</dbReference>
<organism evidence="2">
    <name type="scientific">Rhizochromulina marina</name>
    <dbReference type="NCBI Taxonomy" id="1034831"/>
    <lineage>
        <taxon>Eukaryota</taxon>
        <taxon>Sar</taxon>
        <taxon>Stramenopiles</taxon>
        <taxon>Ochrophyta</taxon>
        <taxon>Dictyochophyceae</taxon>
        <taxon>Rhizochromulinales</taxon>
        <taxon>Rhizochromulina</taxon>
    </lineage>
</organism>
<dbReference type="SUPFAM" id="SSF47616">
    <property type="entry name" value="GST C-terminal domain-like"/>
    <property type="match status" value="1"/>
</dbReference>
<dbReference type="PANTHER" id="PTHR12782">
    <property type="entry name" value="MICROSOMAL PROSTAGLANDIN E SYNTHASE-2"/>
    <property type="match status" value="1"/>
</dbReference>
<feature type="domain" description="GST N-terminal" evidence="1">
    <location>
        <begin position="4"/>
        <end position="82"/>
    </location>
</feature>
<dbReference type="Gene3D" id="1.20.1050.10">
    <property type="match status" value="1"/>
</dbReference>
<dbReference type="InterPro" id="IPR011767">
    <property type="entry name" value="GLR_AS"/>
</dbReference>
<dbReference type="SUPFAM" id="SSF52833">
    <property type="entry name" value="Thioredoxin-like"/>
    <property type="match status" value="1"/>
</dbReference>
<dbReference type="AlphaFoldDB" id="A0A7S2S1S0"/>
<dbReference type="InterPro" id="IPR036282">
    <property type="entry name" value="Glutathione-S-Trfase_C_sf"/>
</dbReference>